<dbReference type="Pfam" id="PF13853">
    <property type="entry name" value="7tm_4"/>
    <property type="match status" value="1"/>
</dbReference>
<dbReference type="InterPro" id="IPR000276">
    <property type="entry name" value="GPCR_Rhodpsn"/>
</dbReference>
<keyword evidence="7 10" id="KW-0472">Membrane</keyword>
<dbReference type="FunFam" id="1.20.1070.10:FF:000015">
    <property type="entry name" value="Olfactory receptor"/>
    <property type="match status" value="1"/>
</dbReference>
<feature type="transmembrane region" description="Helical" evidence="10">
    <location>
        <begin position="137"/>
        <end position="163"/>
    </location>
</feature>
<feature type="transmembrane region" description="Helical" evidence="10">
    <location>
        <begin position="58"/>
        <end position="78"/>
    </location>
</feature>
<evidence type="ECO:0000256" key="3">
    <source>
        <dbReference type="ARBA" id="ARBA00022692"/>
    </source>
</evidence>
<organism evidence="12 13">
    <name type="scientific">Engystomops pustulosus</name>
    <name type="common">Tungara frog</name>
    <name type="synonym">Physalaemus pustulosus</name>
    <dbReference type="NCBI Taxonomy" id="76066"/>
    <lineage>
        <taxon>Eukaryota</taxon>
        <taxon>Metazoa</taxon>
        <taxon>Chordata</taxon>
        <taxon>Craniata</taxon>
        <taxon>Vertebrata</taxon>
        <taxon>Euteleostomi</taxon>
        <taxon>Amphibia</taxon>
        <taxon>Batrachia</taxon>
        <taxon>Anura</taxon>
        <taxon>Neobatrachia</taxon>
        <taxon>Hyloidea</taxon>
        <taxon>Leptodactylidae</taxon>
        <taxon>Leiuperinae</taxon>
        <taxon>Engystomops</taxon>
    </lineage>
</organism>
<feature type="domain" description="G-protein coupled receptors family 1 profile" evidence="11">
    <location>
        <begin position="38"/>
        <end position="283"/>
    </location>
</feature>
<keyword evidence="2" id="KW-1003">Cell membrane</keyword>
<keyword evidence="4" id="KW-0716">Sensory transduction</keyword>
<reference evidence="12" key="1">
    <citation type="thesis" date="2020" institute="ProQuest LLC" country="789 East Eisenhower Parkway, Ann Arbor, MI, USA">
        <title>Comparative Genomics and Chromosome Evolution.</title>
        <authorList>
            <person name="Mudd A.B."/>
        </authorList>
    </citation>
    <scope>NUCLEOTIDE SEQUENCE</scope>
    <source>
        <strain evidence="12">237g6f4</strain>
        <tissue evidence="12">Blood</tissue>
    </source>
</reference>
<dbReference type="InterPro" id="IPR017452">
    <property type="entry name" value="GPCR_Rhodpsn_7TM"/>
</dbReference>
<name>A0AAV6Z8E2_ENGPU</name>
<keyword evidence="9" id="KW-0807">Transducer</keyword>
<protein>
    <recommendedName>
        <fullName evidence="11">G-protein coupled receptors family 1 profile domain-containing protein</fullName>
    </recommendedName>
</protein>
<proteinExistence type="predicted"/>
<dbReference type="GO" id="GO:0004984">
    <property type="term" value="F:olfactory receptor activity"/>
    <property type="evidence" value="ECO:0007669"/>
    <property type="project" value="InterPro"/>
</dbReference>
<dbReference type="CDD" id="cd13954">
    <property type="entry name" value="7tmA_OR"/>
    <property type="match status" value="1"/>
</dbReference>
<dbReference type="PRINTS" id="PR00245">
    <property type="entry name" value="OLFACTORYR"/>
</dbReference>
<accession>A0AAV6Z8E2</accession>
<evidence type="ECO:0000256" key="1">
    <source>
        <dbReference type="ARBA" id="ARBA00004651"/>
    </source>
</evidence>
<evidence type="ECO:0000256" key="2">
    <source>
        <dbReference type="ARBA" id="ARBA00022475"/>
    </source>
</evidence>
<feature type="transmembrane region" description="Helical" evidence="10">
    <location>
        <begin position="22"/>
        <end position="46"/>
    </location>
</feature>
<evidence type="ECO:0000313" key="13">
    <source>
        <dbReference type="Proteomes" id="UP000824782"/>
    </source>
</evidence>
<keyword evidence="5 10" id="KW-1133">Transmembrane helix</keyword>
<feature type="transmembrane region" description="Helical" evidence="10">
    <location>
        <begin position="235"/>
        <end position="257"/>
    </location>
</feature>
<keyword evidence="8" id="KW-0675">Receptor</keyword>
<evidence type="ECO:0000313" key="12">
    <source>
        <dbReference type="EMBL" id="KAG8545719.1"/>
    </source>
</evidence>
<sequence length="299" mass="33880">MNITSETEFHIFTFSTSENESIIILTFVLLIYLVILSGNLLVTSLISLDHRLHTPMYFFLYILSTLDIMYVSTTLPKLMYICHTGDHVMSYTSCMAQLYLYLFFGDTECFLLTSMAGDRYVAVCFPLRYSLIMSKQVCVLLAFSALFMALVNASIITCFAYSLTFFGLVDIKNFFCELKALMNVSYYNTLSLKTFLIVDSIILGVIPSCMILASYICIIYSILKIKSPGGRWKTFSSCSSHITIVVVYYGSAMTLYLSDSLEADVVLSMMFVTLVPMLNPLVYSLRNKEIARAIRKIIE</sequence>
<dbReference type="InterPro" id="IPR000725">
    <property type="entry name" value="Olfact_rcpt"/>
</dbReference>
<keyword evidence="6" id="KW-0297">G-protein coupled receptor</keyword>
<keyword evidence="3 10" id="KW-0812">Transmembrane</keyword>
<dbReference type="PANTHER" id="PTHR26452">
    <property type="entry name" value="OLFACTORY RECEPTOR"/>
    <property type="match status" value="1"/>
</dbReference>
<dbReference type="EMBL" id="WNYA01001465">
    <property type="protein sequence ID" value="KAG8545719.1"/>
    <property type="molecule type" value="Genomic_DNA"/>
</dbReference>
<dbReference type="AlphaFoldDB" id="A0AAV6Z8E2"/>
<evidence type="ECO:0000256" key="8">
    <source>
        <dbReference type="ARBA" id="ARBA00023170"/>
    </source>
</evidence>
<dbReference type="GO" id="GO:0004930">
    <property type="term" value="F:G protein-coupled receptor activity"/>
    <property type="evidence" value="ECO:0007669"/>
    <property type="project" value="UniProtKB-KW"/>
</dbReference>
<comment type="subcellular location">
    <subcellularLocation>
        <location evidence="1">Cell membrane</location>
        <topology evidence="1">Multi-pass membrane protein</topology>
    </subcellularLocation>
</comment>
<dbReference type="Gene3D" id="1.20.1070.10">
    <property type="entry name" value="Rhodopsin 7-helix transmembrane proteins"/>
    <property type="match status" value="1"/>
</dbReference>
<evidence type="ECO:0000256" key="7">
    <source>
        <dbReference type="ARBA" id="ARBA00023136"/>
    </source>
</evidence>
<comment type="caution">
    <text evidence="12">The sequence shown here is derived from an EMBL/GenBank/DDBJ whole genome shotgun (WGS) entry which is preliminary data.</text>
</comment>
<dbReference type="PRINTS" id="PR00237">
    <property type="entry name" value="GPCRRHODOPSN"/>
</dbReference>
<keyword evidence="4" id="KW-0552">Olfaction</keyword>
<evidence type="ECO:0000256" key="4">
    <source>
        <dbReference type="ARBA" id="ARBA00022725"/>
    </source>
</evidence>
<evidence type="ECO:0000256" key="9">
    <source>
        <dbReference type="ARBA" id="ARBA00023224"/>
    </source>
</evidence>
<dbReference type="Proteomes" id="UP000824782">
    <property type="component" value="Unassembled WGS sequence"/>
</dbReference>
<evidence type="ECO:0000259" key="11">
    <source>
        <dbReference type="PROSITE" id="PS50262"/>
    </source>
</evidence>
<dbReference type="GO" id="GO:0005886">
    <property type="term" value="C:plasma membrane"/>
    <property type="evidence" value="ECO:0007669"/>
    <property type="project" value="UniProtKB-SubCell"/>
</dbReference>
<dbReference type="InterPro" id="IPR050516">
    <property type="entry name" value="Olfactory_GPCR"/>
</dbReference>
<evidence type="ECO:0000256" key="6">
    <source>
        <dbReference type="ARBA" id="ARBA00023040"/>
    </source>
</evidence>
<feature type="transmembrane region" description="Helical" evidence="10">
    <location>
        <begin position="263"/>
        <end position="285"/>
    </location>
</feature>
<evidence type="ECO:0000256" key="10">
    <source>
        <dbReference type="SAM" id="Phobius"/>
    </source>
</evidence>
<keyword evidence="13" id="KW-1185">Reference proteome</keyword>
<dbReference type="PROSITE" id="PS50262">
    <property type="entry name" value="G_PROTEIN_RECEP_F1_2"/>
    <property type="match status" value="1"/>
</dbReference>
<evidence type="ECO:0000256" key="5">
    <source>
        <dbReference type="ARBA" id="ARBA00022989"/>
    </source>
</evidence>
<gene>
    <name evidence="12" type="ORF">GDO81_020441</name>
</gene>
<feature type="transmembrane region" description="Helical" evidence="10">
    <location>
        <begin position="201"/>
        <end position="223"/>
    </location>
</feature>
<dbReference type="SUPFAM" id="SSF81321">
    <property type="entry name" value="Family A G protein-coupled receptor-like"/>
    <property type="match status" value="1"/>
</dbReference>